<proteinExistence type="predicted"/>
<dbReference type="Proteomes" id="UP000664617">
    <property type="component" value="Unassembled WGS sequence"/>
</dbReference>
<gene>
    <name evidence="1" type="ORF">J0911_08775</name>
</gene>
<reference evidence="1 2" key="1">
    <citation type="submission" date="2021-03" db="EMBL/GenBank/DDBJ databases">
        <authorList>
            <person name="Xin L."/>
        </authorList>
    </citation>
    <scope>NUCLEOTIDE SEQUENCE [LARGE SCALE GENOMIC DNA]</scope>
    <source>
        <strain evidence="1 2">XHU 5031</strain>
    </source>
</reference>
<dbReference type="RefSeq" id="WP_207275076.1">
    <property type="nucleotide sequence ID" value="NZ_JAFMPK010000034.1"/>
</dbReference>
<protein>
    <submittedName>
        <fullName evidence="1">Uncharacterized protein</fullName>
    </submittedName>
</protein>
<evidence type="ECO:0000313" key="2">
    <source>
        <dbReference type="Proteomes" id="UP000664617"/>
    </source>
</evidence>
<name>A0ABS3I860_9MICO</name>
<evidence type="ECO:0000313" key="1">
    <source>
        <dbReference type="EMBL" id="MBO0609125.1"/>
    </source>
</evidence>
<organism evidence="1 2">
    <name type="scientific">Myceligenerans salitolerans</name>
    <dbReference type="NCBI Taxonomy" id="1230528"/>
    <lineage>
        <taxon>Bacteria</taxon>
        <taxon>Bacillati</taxon>
        <taxon>Actinomycetota</taxon>
        <taxon>Actinomycetes</taxon>
        <taxon>Micrococcales</taxon>
        <taxon>Promicromonosporaceae</taxon>
        <taxon>Myceligenerans</taxon>
    </lineage>
</organism>
<sequence>MLIEATLAARGLRGLPEAEGVTVESITAVLDDERAAWLVEHAPRVLALGSEEFELWSLSDGFDEWVGAATKSVAELRNALTTIEGKGSLL</sequence>
<keyword evidence="2" id="KW-1185">Reference proteome</keyword>
<reference evidence="2" key="2">
    <citation type="submission" date="2023-07" db="EMBL/GenBank/DDBJ databases">
        <title>Myceligenerans salitolerans sp. nov., a halotolerant actinomycete isolated from a salt lake in Xinjiang, China.</title>
        <authorList>
            <person name="Guan T."/>
        </authorList>
    </citation>
    <scope>NUCLEOTIDE SEQUENCE [LARGE SCALE GENOMIC DNA]</scope>
    <source>
        <strain evidence="2">XHU 5031</strain>
    </source>
</reference>
<accession>A0ABS3I860</accession>
<dbReference type="EMBL" id="JAFMPK010000034">
    <property type="protein sequence ID" value="MBO0609125.1"/>
    <property type="molecule type" value="Genomic_DNA"/>
</dbReference>
<comment type="caution">
    <text evidence="1">The sequence shown here is derived from an EMBL/GenBank/DDBJ whole genome shotgun (WGS) entry which is preliminary data.</text>
</comment>